<dbReference type="AlphaFoldDB" id="A0A060UQQ5"/>
<reference evidence="1" key="1">
    <citation type="submission" date="2014-03" db="EMBL/GenBank/DDBJ databases">
        <authorList>
            <person name="Genoscope - CEA"/>
        </authorList>
    </citation>
    <scope>NUCLEOTIDE SEQUENCE [LARGE SCALE GENOMIC DNA]</scope>
    <source>
        <strain evidence="1">CF27</strain>
    </source>
</reference>
<gene>
    <name evidence="1" type="ORF">AFERRI_430039</name>
    <name evidence="2" type="ORF">AFERRI_50602</name>
</gene>
<reference evidence="1" key="2">
    <citation type="submission" date="2014-07" db="EMBL/GenBank/DDBJ databases">
        <title>Initial genome analysis of the psychrotolerant acidophile Acidithiobacillus ferrivorans CF27: insights into iron and sulfur oxidation pathways and into biofilm formation.</title>
        <authorList>
            <person name="Talla E."/>
            <person name="Hedrich S."/>
            <person name="Mangenot S."/>
            <person name="Ji B."/>
            <person name="Johnson D.B."/>
            <person name="Barbe V."/>
            <person name="Bonnefoy V."/>
        </authorList>
    </citation>
    <scope>NUCLEOTIDE SEQUENCE [LARGE SCALE GENOMIC DNA]</scope>
    <source>
        <strain evidence="1">CF27</strain>
    </source>
</reference>
<dbReference type="Proteomes" id="UP000193925">
    <property type="component" value="Chromosome AFERRI"/>
</dbReference>
<organism evidence="1">
    <name type="scientific">Acidithiobacillus ferrivorans</name>
    <dbReference type="NCBI Taxonomy" id="160808"/>
    <lineage>
        <taxon>Bacteria</taxon>
        <taxon>Pseudomonadati</taxon>
        <taxon>Pseudomonadota</taxon>
        <taxon>Acidithiobacillia</taxon>
        <taxon>Acidithiobacillales</taxon>
        <taxon>Acidithiobacillaceae</taxon>
        <taxon>Acidithiobacillus</taxon>
    </lineage>
</organism>
<protein>
    <submittedName>
        <fullName evidence="1">Uncharacterized protein</fullName>
    </submittedName>
</protein>
<name>A0A060UQQ5_9PROT</name>
<evidence type="ECO:0000313" key="3">
    <source>
        <dbReference type="Proteomes" id="UP000193925"/>
    </source>
</evidence>
<proteinExistence type="predicted"/>
<keyword evidence="3" id="KW-1185">Reference proteome</keyword>
<evidence type="ECO:0000313" key="2">
    <source>
        <dbReference type="EMBL" id="SMH67401.1"/>
    </source>
</evidence>
<accession>A0A060UQQ5</accession>
<dbReference type="EMBL" id="CCCS020000038">
    <property type="protein sequence ID" value="CDQ10937.1"/>
    <property type="molecule type" value="Genomic_DNA"/>
</dbReference>
<sequence length="32" mass="3479">MVALYVDQRASFAKLAEKGALSVERAAADFIH</sequence>
<reference evidence="2 3" key="3">
    <citation type="submission" date="2017-03" db="EMBL/GenBank/DDBJ databases">
        <authorList>
            <person name="Regsiter A."/>
            <person name="William W."/>
        </authorList>
    </citation>
    <scope>NUCLEOTIDE SEQUENCE [LARGE SCALE GENOMIC DNA]</scope>
    <source>
        <strain evidence="2">PRJEB5721</strain>
    </source>
</reference>
<dbReference type="EMBL" id="LT841305">
    <property type="protein sequence ID" value="SMH67401.1"/>
    <property type="molecule type" value="Genomic_DNA"/>
</dbReference>
<evidence type="ECO:0000313" key="1">
    <source>
        <dbReference type="EMBL" id="CDQ10937.1"/>
    </source>
</evidence>